<dbReference type="InterPro" id="IPR006594">
    <property type="entry name" value="LisH"/>
</dbReference>
<keyword evidence="3" id="KW-1185">Reference proteome</keyword>
<feature type="compositionally biased region" description="Low complexity" evidence="1">
    <location>
        <begin position="224"/>
        <end position="234"/>
    </location>
</feature>
<accession>A0AA35JX96</accession>
<protein>
    <submittedName>
        <fullName evidence="2">Isoform X2</fullName>
    </submittedName>
</protein>
<feature type="compositionally biased region" description="Polar residues" evidence="1">
    <location>
        <begin position="654"/>
        <end position="683"/>
    </location>
</feature>
<feature type="region of interest" description="Disordered" evidence="1">
    <location>
        <begin position="165"/>
        <end position="381"/>
    </location>
</feature>
<feature type="compositionally biased region" description="Acidic residues" evidence="1">
    <location>
        <begin position="532"/>
        <end position="547"/>
    </location>
</feature>
<name>A0AA35JX96_9SAUR</name>
<dbReference type="Proteomes" id="UP001178461">
    <property type="component" value="Chromosome 2"/>
</dbReference>
<dbReference type="PANTHER" id="PTHR20787:SF10">
    <property type="entry name" value="TREACLE PROTEIN"/>
    <property type="match status" value="1"/>
</dbReference>
<organism evidence="2 3">
    <name type="scientific">Podarcis lilfordi</name>
    <name type="common">Lilford's wall lizard</name>
    <dbReference type="NCBI Taxonomy" id="74358"/>
    <lineage>
        <taxon>Eukaryota</taxon>
        <taxon>Metazoa</taxon>
        <taxon>Chordata</taxon>
        <taxon>Craniata</taxon>
        <taxon>Vertebrata</taxon>
        <taxon>Euteleostomi</taxon>
        <taxon>Lepidosauria</taxon>
        <taxon>Squamata</taxon>
        <taxon>Bifurcata</taxon>
        <taxon>Unidentata</taxon>
        <taxon>Episquamata</taxon>
        <taxon>Laterata</taxon>
        <taxon>Lacertibaenia</taxon>
        <taxon>Lacertidae</taxon>
        <taxon>Podarcis</taxon>
    </lineage>
</organism>
<sequence>MAAAGGSEQKELLALMHQYLVQIGYERAARELLAQSGQKTFLPTPVPLGDIFTQWKKTSSQAQKRKGEEIKQGSPAKIRVPDPKSSSESSEEEAAKPIKSNVAVNNSSLAKAESSSEDEESSSEEEEAAGKEVNIPAAGNKTSNLLQLAAQKTNSFPGKGVAVAAVQAKGQQKKATANKPPTPAVTKAGQNKTLPVKPGSASQPLAIPGQNASQAAAARKTKNSESSSSSSSSSESEEEKTPAAVKTPVPKPALKKAESSSGDSSDDSDSEEETNTATIQVKPAVESRQVDTTPTKSVPATTVPSKGNAVKASPAKKTAQQTRARSGNVAKTTKPADSSETSDSSDTEIEEPSLATQAKSPGKTPQTFSSPVKNAAAPSLLSTKTVSVPALLKQTPKTSAVKQPPPAKAAGGGKKAESSESSESSSESEDEAPSVPVSQKKLQTPQPPAGARQNQIDKPGTPAKAVSSALKGKEMESESSSSSSDSEEEMIPPTQHNLPPPFATKANAAPQVVSAAKSLPSPGGPLQKAQESEDSSQDSSDESDSEEDKVFTQKPAQETLKPTPAPAKAPAAKMAGATSGKAGNAQPAGKVGTASPMKPAAASLQKAAESSETDSSDSSEDEVAAAKPVKQPPIHPFFLPKAVKTPAPPGKRAQASSSTPNSVSTKCQSPASVTTGKVEQSSSKKPKLSQAPPDKPDGLLKHKESSGSSSSSDSEEEALKTAKQIPQPASVPQKQEVGGKPESSSEATSSDEDQEASQSLLQGFAGPIKTPLPTLPKGAAPALSKQSSRKAASALRGPPISMASGDSSSSDSSDSDADAKEKVGQKTEIGPLPSSGKEVARTKGAKGATARKKGAGSIGSKATSAKKAAAKAQSNGSTKRNPAGQLPLTLQASTQTTQVGSEEAAAQAPGAAAQGEPQATPVAAVKRPKATKSSKAGAKEKPSKKRKLAAGDAGLGEPKGKKLKAKSGVEVPKKLKKKKKDKSSTGSETPKKKGSKEKKADKKKKKSKKLESLTADGSQKKKKKKKKTGDLEGAA</sequence>
<feature type="region of interest" description="Disordered" evidence="1">
    <location>
        <begin position="394"/>
        <end position="1035"/>
    </location>
</feature>
<proteinExistence type="predicted"/>
<reference evidence="2" key="1">
    <citation type="submission" date="2022-12" db="EMBL/GenBank/DDBJ databases">
        <authorList>
            <person name="Alioto T."/>
            <person name="Alioto T."/>
            <person name="Gomez Garrido J."/>
        </authorList>
    </citation>
    <scope>NUCLEOTIDE SEQUENCE</scope>
</reference>
<feature type="compositionally biased region" description="Low complexity" evidence="1">
    <location>
        <begin position="801"/>
        <end position="812"/>
    </location>
</feature>
<dbReference type="GO" id="GO:0003723">
    <property type="term" value="F:RNA binding"/>
    <property type="evidence" value="ECO:0007669"/>
    <property type="project" value="TreeGrafter"/>
</dbReference>
<feature type="compositionally biased region" description="Low complexity" evidence="1">
    <location>
        <begin position="559"/>
        <end position="578"/>
    </location>
</feature>
<evidence type="ECO:0000313" key="3">
    <source>
        <dbReference type="Proteomes" id="UP001178461"/>
    </source>
</evidence>
<feature type="compositionally biased region" description="Polar residues" evidence="1">
    <location>
        <begin position="888"/>
        <end position="900"/>
    </location>
</feature>
<dbReference type="EMBL" id="OX395127">
    <property type="protein sequence ID" value="CAI5766754.1"/>
    <property type="molecule type" value="Genomic_DNA"/>
</dbReference>
<feature type="compositionally biased region" description="Acidic residues" evidence="1">
    <location>
        <begin position="115"/>
        <end position="127"/>
    </location>
</feature>
<feature type="compositionally biased region" description="Acidic residues" evidence="1">
    <location>
        <begin position="611"/>
        <end position="623"/>
    </location>
</feature>
<dbReference type="PROSITE" id="PS50896">
    <property type="entry name" value="LISH"/>
    <property type="match status" value="1"/>
</dbReference>
<dbReference type="AlphaFoldDB" id="A0AA35JX96"/>
<dbReference type="GO" id="GO:0042790">
    <property type="term" value="P:nucleolar large rRNA transcription by RNA polymerase I"/>
    <property type="evidence" value="ECO:0007669"/>
    <property type="project" value="TreeGrafter"/>
</dbReference>
<feature type="compositionally biased region" description="Basic and acidic residues" evidence="1">
    <location>
        <begin position="694"/>
        <end position="705"/>
    </location>
</feature>
<feature type="compositionally biased region" description="Acidic residues" evidence="1">
    <location>
        <begin position="264"/>
        <end position="274"/>
    </location>
</feature>
<feature type="region of interest" description="Disordered" evidence="1">
    <location>
        <begin position="56"/>
        <end position="139"/>
    </location>
</feature>
<gene>
    <name evidence="2" type="ORF">PODLI_1B012416</name>
</gene>
<feature type="compositionally biased region" description="Low complexity" evidence="1">
    <location>
        <begin position="165"/>
        <end position="175"/>
    </location>
</feature>
<evidence type="ECO:0000256" key="1">
    <source>
        <dbReference type="SAM" id="MobiDB-lite"/>
    </source>
</evidence>
<dbReference type="GO" id="GO:0005730">
    <property type="term" value="C:nucleolus"/>
    <property type="evidence" value="ECO:0007669"/>
    <property type="project" value="TreeGrafter"/>
</dbReference>
<evidence type="ECO:0000313" key="2">
    <source>
        <dbReference type="EMBL" id="CAI5766754.1"/>
    </source>
</evidence>
<feature type="compositionally biased region" description="Low complexity" evidence="1">
    <location>
        <begin position="858"/>
        <end position="877"/>
    </location>
</feature>
<dbReference type="GO" id="GO:0097110">
    <property type="term" value="F:scaffold protein binding"/>
    <property type="evidence" value="ECO:0007669"/>
    <property type="project" value="TreeGrafter"/>
</dbReference>
<dbReference type="InterPro" id="IPR017859">
    <property type="entry name" value="Treacle"/>
</dbReference>
<feature type="compositionally biased region" description="Polar residues" evidence="1">
    <location>
        <begin position="354"/>
        <end position="372"/>
    </location>
</feature>
<dbReference type="PANTHER" id="PTHR20787">
    <property type="entry name" value="TREACLE"/>
    <property type="match status" value="1"/>
</dbReference>
<dbReference type="SMART" id="SM00667">
    <property type="entry name" value="LisH"/>
    <property type="match status" value="1"/>
</dbReference>
<feature type="compositionally biased region" description="Polar residues" evidence="1">
    <location>
        <begin position="290"/>
        <end position="305"/>
    </location>
</feature>
<feature type="compositionally biased region" description="Polar residues" evidence="1">
    <location>
        <begin position="318"/>
        <end position="331"/>
    </location>
</feature>
<feature type="compositionally biased region" description="Low complexity" evidence="1">
    <location>
        <begin position="902"/>
        <end position="919"/>
    </location>
</feature>
<feature type="compositionally biased region" description="Basic residues" evidence="1">
    <location>
        <begin position="992"/>
        <end position="1008"/>
    </location>
</feature>